<dbReference type="eggNOG" id="COG3668">
    <property type="taxonomic scope" value="Bacteria"/>
</dbReference>
<dbReference type="InterPro" id="IPR007712">
    <property type="entry name" value="RelE/ParE_toxin"/>
</dbReference>
<protein>
    <recommendedName>
        <fullName evidence="5">Addiction module toxin, RelE/StbE family</fullName>
    </recommendedName>
</protein>
<keyword evidence="2" id="KW-1277">Toxin-antitoxin system</keyword>
<organism evidence="3 4">
    <name type="scientific">Methylomirabilis oxygeniifera</name>
    <dbReference type="NCBI Taxonomy" id="671143"/>
    <lineage>
        <taxon>Bacteria</taxon>
        <taxon>Candidatus Methylomirabilota</taxon>
        <taxon>Candidatus Methylomirabilia</taxon>
        <taxon>Candidatus Methylomirabilales</taxon>
        <taxon>Candidatus Methylomirabilaceae</taxon>
        <taxon>Candidatus Methylomirabilis</taxon>
    </lineage>
</organism>
<evidence type="ECO:0000256" key="2">
    <source>
        <dbReference type="ARBA" id="ARBA00022649"/>
    </source>
</evidence>
<dbReference type="STRING" id="671143.DAMO_0617"/>
<evidence type="ECO:0008006" key="5">
    <source>
        <dbReference type="Google" id="ProtNLM"/>
    </source>
</evidence>
<dbReference type="PANTHER" id="PTHR33755">
    <property type="entry name" value="TOXIN PARE1-RELATED"/>
    <property type="match status" value="1"/>
</dbReference>
<dbReference type="InterPro" id="IPR051803">
    <property type="entry name" value="TA_system_RelE-like_toxin"/>
</dbReference>
<dbReference type="AlphaFoldDB" id="D5MKP3"/>
<proteinExistence type="inferred from homology"/>
<comment type="similarity">
    <text evidence="1">Belongs to the RelE toxin family.</text>
</comment>
<reference evidence="3 4" key="1">
    <citation type="journal article" date="2010" name="Nature">
        <title>Nitrite-driven anaerobic methane oxidation by oxygenic bacteria.</title>
        <authorList>
            <person name="Ettwig K.F."/>
            <person name="Butler M.K."/>
            <person name="Le Paslier D."/>
            <person name="Pelletier E."/>
            <person name="Mangenot S."/>
            <person name="Kuypers M.M.M."/>
            <person name="Schreiber F."/>
            <person name="Dutilh B.E."/>
            <person name="Zedelius J."/>
            <person name="de Beer D."/>
            <person name="Gloerich J."/>
            <person name="Wessels H.J.C.T."/>
            <person name="van Allen T."/>
            <person name="Luesken F."/>
            <person name="Wu M."/>
            <person name="van de Pas-Schoonen K.T."/>
            <person name="Op den Camp H.J.M."/>
            <person name="Janssen-Megens E.M."/>
            <person name="Francoijs K-J."/>
            <person name="Stunnenberg H."/>
            <person name="Weissenbach J."/>
            <person name="Jetten M.S.M."/>
            <person name="Strous M."/>
        </authorList>
    </citation>
    <scope>NUCLEOTIDE SEQUENCE [LARGE SCALE GENOMIC DNA]</scope>
</reference>
<evidence type="ECO:0000313" key="4">
    <source>
        <dbReference type="Proteomes" id="UP000006898"/>
    </source>
</evidence>
<gene>
    <name evidence="3" type="ORF">DAMO_0617</name>
</gene>
<evidence type="ECO:0000256" key="1">
    <source>
        <dbReference type="ARBA" id="ARBA00006226"/>
    </source>
</evidence>
<sequence>MKVRWLSRAADDLEYLYEYIAQDNPEAAASEAGKVLEAVKHLADYPASGRPGRVPGTRELVISRYIVAYRVKDGVVQILRVLHAARKWPESL</sequence>
<name>D5MKP3_METO1</name>
<dbReference type="Pfam" id="PF05016">
    <property type="entry name" value="ParE_toxin"/>
    <property type="match status" value="1"/>
</dbReference>
<dbReference type="InterPro" id="IPR035093">
    <property type="entry name" value="RelE/ParE_toxin_dom_sf"/>
</dbReference>
<accession>D5MKP3</accession>
<dbReference type="NCBIfam" id="TIGR02385">
    <property type="entry name" value="RelE_StbE"/>
    <property type="match status" value="1"/>
</dbReference>
<dbReference type="PATRIC" id="fig|671143.5.peg.538"/>
<dbReference type="Gene3D" id="3.30.2310.20">
    <property type="entry name" value="RelE-like"/>
    <property type="match status" value="1"/>
</dbReference>
<dbReference type="HOGENOM" id="CLU_147162_11_2_0"/>
<dbReference type="KEGG" id="mox:DAMO_0617"/>
<evidence type="ECO:0000313" key="3">
    <source>
        <dbReference type="EMBL" id="CBE67690.1"/>
    </source>
</evidence>
<dbReference type="Proteomes" id="UP000006898">
    <property type="component" value="Chromosome"/>
</dbReference>
<dbReference type="EMBL" id="FP565575">
    <property type="protein sequence ID" value="CBE67690.1"/>
    <property type="molecule type" value="Genomic_DNA"/>
</dbReference>